<dbReference type="Proteomes" id="UP001221898">
    <property type="component" value="Unassembled WGS sequence"/>
</dbReference>
<comment type="caution">
    <text evidence="5">The sequence shown here is derived from an EMBL/GenBank/DDBJ whole genome shotgun (WGS) entry which is preliminary data.</text>
</comment>
<accession>A0AAD7T940</accession>
<evidence type="ECO:0000256" key="1">
    <source>
        <dbReference type="SAM" id="MobiDB-lite"/>
    </source>
</evidence>
<feature type="compositionally biased region" description="Polar residues" evidence="1">
    <location>
        <begin position="1011"/>
        <end position="1034"/>
    </location>
</feature>
<dbReference type="Gene3D" id="2.60.40.3210">
    <property type="entry name" value="Zona pellucida, ZP-N domain"/>
    <property type="match status" value="1"/>
</dbReference>
<evidence type="ECO:0000256" key="2">
    <source>
        <dbReference type="SAM" id="SignalP"/>
    </source>
</evidence>
<feature type="domain" description="ZP-N" evidence="3">
    <location>
        <begin position="612"/>
        <end position="708"/>
    </location>
</feature>
<protein>
    <recommendedName>
        <fullName evidence="7">ZP domain-containing protein</fullName>
    </recommendedName>
</protein>
<gene>
    <name evidence="5" type="ORF">AAFF_G00325340</name>
</gene>
<feature type="chain" id="PRO_5042087270" description="ZP domain-containing protein" evidence="2">
    <location>
        <begin position="27"/>
        <end position="1088"/>
    </location>
</feature>
<evidence type="ECO:0000259" key="4">
    <source>
        <dbReference type="Pfam" id="PF26562"/>
    </source>
</evidence>
<evidence type="ECO:0000313" key="5">
    <source>
        <dbReference type="EMBL" id="KAJ8416656.1"/>
    </source>
</evidence>
<keyword evidence="2" id="KW-0732">Signal</keyword>
<dbReference type="InterPro" id="IPR029163">
    <property type="entry name" value="SAP25"/>
</dbReference>
<feature type="region of interest" description="Disordered" evidence="1">
    <location>
        <begin position="1010"/>
        <end position="1034"/>
    </location>
</feature>
<organism evidence="5 6">
    <name type="scientific">Aldrovandia affinis</name>
    <dbReference type="NCBI Taxonomy" id="143900"/>
    <lineage>
        <taxon>Eukaryota</taxon>
        <taxon>Metazoa</taxon>
        <taxon>Chordata</taxon>
        <taxon>Craniata</taxon>
        <taxon>Vertebrata</taxon>
        <taxon>Euteleostomi</taxon>
        <taxon>Actinopterygii</taxon>
        <taxon>Neopterygii</taxon>
        <taxon>Teleostei</taxon>
        <taxon>Notacanthiformes</taxon>
        <taxon>Halosauridae</taxon>
        <taxon>Aldrovandia</taxon>
    </lineage>
</organism>
<evidence type="ECO:0000259" key="3">
    <source>
        <dbReference type="Pfam" id="PF23344"/>
    </source>
</evidence>
<dbReference type="EMBL" id="JAINUG010000005">
    <property type="protein sequence ID" value="KAJ8416656.1"/>
    <property type="molecule type" value="Genomic_DNA"/>
</dbReference>
<dbReference type="GO" id="GO:0006355">
    <property type="term" value="P:regulation of DNA-templated transcription"/>
    <property type="evidence" value="ECO:0007669"/>
    <property type="project" value="InterPro"/>
</dbReference>
<dbReference type="PANTHER" id="PTHR47130:SF6">
    <property type="entry name" value="EGG ENVELOPE GLYCOPROTEIN-LIKE PRECURSOR"/>
    <property type="match status" value="1"/>
</dbReference>
<dbReference type="InterPro" id="IPR055356">
    <property type="entry name" value="ZP-N"/>
</dbReference>
<name>A0AAD7T940_9TELE</name>
<dbReference type="Pfam" id="PF15476">
    <property type="entry name" value="SAP25"/>
    <property type="match status" value="1"/>
</dbReference>
<dbReference type="GO" id="GO:0005634">
    <property type="term" value="C:nucleus"/>
    <property type="evidence" value="ECO:0007669"/>
    <property type="project" value="InterPro"/>
</dbReference>
<reference evidence="5" key="1">
    <citation type="journal article" date="2023" name="Science">
        <title>Genome structures resolve the early diversification of teleost fishes.</title>
        <authorList>
            <person name="Parey E."/>
            <person name="Louis A."/>
            <person name="Montfort J."/>
            <person name="Bouchez O."/>
            <person name="Roques C."/>
            <person name="Iampietro C."/>
            <person name="Lluch J."/>
            <person name="Castinel A."/>
            <person name="Donnadieu C."/>
            <person name="Desvignes T."/>
            <person name="Floi Bucao C."/>
            <person name="Jouanno E."/>
            <person name="Wen M."/>
            <person name="Mejri S."/>
            <person name="Dirks R."/>
            <person name="Jansen H."/>
            <person name="Henkel C."/>
            <person name="Chen W.J."/>
            <person name="Zahm M."/>
            <person name="Cabau C."/>
            <person name="Klopp C."/>
            <person name="Thompson A.W."/>
            <person name="Robinson-Rechavi M."/>
            <person name="Braasch I."/>
            <person name="Lecointre G."/>
            <person name="Bobe J."/>
            <person name="Postlethwait J.H."/>
            <person name="Berthelot C."/>
            <person name="Roest Crollius H."/>
            <person name="Guiguen Y."/>
        </authorList>
    </citation>
    <scope>NUCLEOTIDE SEQUENCE</scope>
    <source>
        <strain evidence="5">NC1722</strain>
    </source>
</reference>
<feature type="region of interest" description="Disordered" evidence="1">
    <location>
        <begin position="727"/>
        <end position="778"/>
    </location>
</feature>
<dbReference type="GO" id="GO:0005737">
    <property type="term" value="C:cytoplasm"/>
    <property type="evidence" value="ECO:0007669"/>
    <property type="project" value="InterPro"/>
</dbReference>
<dbReference type="Pfam" id="PF23344">
    <property type="entry name" value="ZP-N"/>
    <property type="match status" value="1"/>
</dbReference>
<proteinExistence type="predicted"/>
<evidence type="ECO:0008006" key="7">
    <source>
        <dbReference type="Google" id="ProtNLM"/>
    </source>
</evidence>
<evidence type="ECO:0000313" key="6">
    <source>
        <dbReference type="Proteomes" id="UP001221898"/>
    </source>
</evidence>
<dbReference type="InterPro" id="IPR058876">
    <property type="entry name" value="Ig-like_ZP"/>
</dbReference>
<dbReference type="Pfam" id="PF26562">
    <property type="entry name" value="Ig-like"/>
    <property type="match status" value="1"/>
</dbReference>
<sequence>MAAMPLGFYLVSVPLLYLMSLVSVQCTNVPEGVFVECRDRYLWVSIEKWFADRIVRIDAVDNSGAYPITGKHSSECGYTHASSLHGHKVYRASYLSCHTENQNDEVFVFNFNFIIIDHDGREVPVDMSQTCTLPLPWSAREVICESNYMEVSVRRDVPCTPGEGTSQETWNTAISVAHASATPAWKVVFIKAGEEVSSMPISDARILGYVIDATVERIVFRAAYAKSHAEIKMVSGIPVEVIHATVFFRQKWMVVVMDLTAACTSNLGFWSFGGERLVWETPKVMTPLIYNHSGFASAHIRLGVDAWLLDESTMTDWGYTLDVSEDLVSIGIPYAAKGGYRLSFVQHNLYHEYYSVSLYYEHLFMDDGGTATRLRHVQRMTSPLLHQVPFTIDQTILEEHTFTVYLGNIPYDVELAEVNLNGEPFTVAEAIQSGYPITKVPHSDGTHAYVIRVPFEDSIVPKLYSSEGILQYSLAINYTLNIMPRGDSYYYSASVIAQIMDVFPPGFNGVCTKKSIIFKMDHKKLGYLWEVGIGHYPLTPKLAAHRGYILQNNSQSLTLEVPVFTIGYTYEDISLRQFFGTFELLSRDAKTLQIQKSTAKRCLFRTDELIVCSPDGIMTVVASVAAVLPVAEPIRATLLDATCTPKEVDDIRVLFAFGVNTCGTTVTVDDSYVSYENEILINRQFLPEEAPVITRDADFRLTVQCYYPVNDVNRLFVDQKFKSETPGFGSITQTTSPPVKHVPKTTPADVPKTTPADVPKTTPPDVPKQTMPSPSTVKTVFNTRAPTDFGTVTYVRLVSKSLLFSMVDFWSDTSPEKATANGTQDQQHQVNPRPIVLPPYSSRTLHHPSFISLYMAVGSMQCNWQALGNRVMSFPAMAPSDFYYTDPTLAPGNRVPNVLTQLEALECGQLNTPPPVMSIIPALPLEPDPFRTRPHPTRELGSQVWTWDNLSTFRSRPAQGRMVEAIQLSMEEDHAITNLMTLHYQSQQGPTSIDPLGRMATQGLTVEDHQFLSQPTPTQPSFSDSGPASNNVGGTVTSLSMLECQSKQRSDVEMEAASVLLSLEDIRTDLLREEALSLSQESSGNHDT</sequence>
<dbReference type="AlphaFoldDB" id="A0AAD7T940"/>
<dbReference type="PANTHER" id="PTHR47130">
    <property type="entry name" value="SI:DKEY-19B23.11-RELATED"/>
    <property type="match status" value="1"/>
</dbReference>
<keyword evidence="6" id="KW-1185">Reference proteome</keyword>
<feature type="domain" description="ZP-domain containing protein Ig-like" evidence="4">
    <location>
        <begin position="386"/>
        <end position="501"/>
    </location>
</feature>
<feature type="signal peptide" evidence="2">
    <location>
        <begin position="1"/>
        <end position="26"/>
    </location>
</feature>